<protein>
    <recommendedName>
        <fullName evidence="1">F-box domain-containing protein</fullName>
    </recommendedName>
</protein>
<comment type="caution">
    <text evidence="2">The sequence shown here is derived from an EMBL/GenBank/DDBJ whole genome shotgun (WGS) entry which is preliminary data.</text>
</comment>
<name>A0ABR4FKP0_9EURO</name>
<feature type="domain" description="F-box" evidence="1">
    <location>
        <begin position="2"/>
        <end position="48"/>
    </location>
</feature>
<keyword evidence="3" id="KW-1185">Reference proteome</keyword>
<evidence type="ECO:0000259" key="1">
    <source>
        <dbReference type="PROSITE" id="PS50181"/>
    </source>
</evidence>
<accession>A0ABR4FKP0</accession>
<evidence type="ECO:0000313" key="3">
    <source>
        <dbReference type="Proteomes" id="UP001610563"/>
    </source>
</evidence>
<dbReference type="InterPro" id="IPR001810">
    <property type="entry name" value="F-box_dom"/>
</dbReference>
<reference evidence="2 3" key="1">
    <citation type="submission" date="2024-07" db="EMBL/GenBank/DDBJ databases">
        <title>Section-level genome sequencing and comparative genomics of Aspergillus sections Usti and Cavernicolus.</title>
        <authorList>
            <consortium name="Lawrence Berkeley National Laboratory"/>
            <person name="Nybo J.L."/>
            <person name="Vesth T.C."/>
            <person name="Theobald S."/>
            <person name="Frisvad J.C."/>
            <person name="Larsen T.O."/>
            <person name="Kjaerboelling I."/>
            <person name="Rothschild-Mancinelli K."/>
            <person name="Lyhne E.K."/>
            <person name="Kogle M.E."/>
            <person name="Barry K."/>
            <person name="Clum A."/>
            <person name="Na H."/>
            <person name="Ledsgaard L."/>
            <person name="Lin J."/>
            <person name="Lipzen A."/>
            <person name="Kuo A."/>
            <person name="Riley R."/>
            <person name="Mondo S."/>
            <person name="Labutti K."/>
            <person name="Haridas S."/>
            <person name="Pangalinan J."/>
            <person name="Salamov A.A."/>
            <person name="Simmons B.A."/>
            <person name="Magnuson J.K."/>
            <person name="Chen J."/>
            <person name="Drula E."/>
            <person name="Henrissat B."/>
            <person name="Wiebenga A."/>
            <person name="Lubbers R.J."/>
            <person name="Gomes A.C."/>
            <person name="Makela M.R."/>
            <person name="Stajich J."/>
            <person name="Grigoriev I.V."/>
            <person name="Mortensen U.H."/>
            <person name="De Vries R.P."/>
            <person name="Baker S.E."/>
            <person name="Andersen M.R."/>
        </authorList>
    </citation>
    <scope>NUCLEOTIDE SEQUENCE [LARGE SCALE GENOMIC DNA]</scope>
    <source>
        <strain evidence="2 3">CBS 209.92</strain>
    </source>
</reference>
<dbReference type="EMBL" id="JBFTWV010000209">
    <property type="protein sequence ID" value="KAL2783827.1"/>
    <property type="molecule type" value="Genomic_DNA"/>
</dbReference>
<evidence type="ECO:0000313" key="2">
    <source>
        <dbReference type="EMBL" id="KAL2783827.1"/>
    </source>
</evidence>
<sequence>MTRNLDSIPYDVFYQVASTLDCHDYIHLSRVNRSINLLTRSDSIARNTVKSDLLHTKEGREADQAKKGYRKVIGHLYDIKESFATAQPYSASILGFGSSFLYTGGSLCYIFNDEIRALDVRGASRVEQVLNLPKVLRRAIPDCNPENGMTRVSLMNYSDWVIAFLVELDDRREAWLLAVDLQRRSTYGKSGRLRLRAQLESTQRLFVRHSRSYLYYGTHSAAGTHGHTQWEVNCADLNTMKINSENMVVLDKFAGMEIGQTVCFEVYQDHLYAISTLVDFQEEEIDWTSYYVWICLDPRLQLPKEGVKTHRTWRRQHREGPINDTWSDLSLREDETSGQLMILECRREWRDGGSENCRTYYIQPLPAPADVDKQQPTSDYYTAAIPDEPLAKMLDENSKPNYERPRKRLRRHYHAEYDSGIEPKPRCDFILAKTKFRTYNLSSSSYLDLVNDPLPSRRGGELVPRDRLRLRMVSRKRKCPINEERNNGGLGLLFKPDLEADGRLVENSEERFTSRGVHLWPPDEAPQELNDLLCPSKRTGQVQAIADDRSIVYSVNKDNLEPGNQAIIFINFDPALRLPGLPRMNLGSQLGEPEKTEATIGIERPQVGDVGQERAAMHTTVVGKRANQNVPSVREERAMYLDIAHGFWFR</sequence>
<dbReference type="InterPro" id="IPR036047">
    <property type="entry name" value="F-box-like_dom_sf"/>
</dbReference>
<organism evidence="2 3">
    <name type="scientific">Aspergillus keveii</name>
    <dbReference type="NCBI Taxonomy" id="714993"/>
    <lineage>
        <taxon>Eukaryota</taxon>
        <taxon>Fungi</taxon>
        <taxon>Dikarya</taxon>
        <taxon>Ascomycota</taxon>
        <taxon>Pezizomycotina</taxon>
        <taxon>Eurotiomycetes</taxon>
        <taxon>Eurotiomycetidae</taxon>
        <taxon>Eurotiales</taxon>
        <taxon>Aspergillaceae</taxon>
        <taxon>Aspergillus</taxon>
        <taxon>Aspergillus subgen. Nidulantes</taxon>
    </lineage>
</organism>
<gene>
    <name evidence="2" type="ORF">BJX66DRAFT_111692</name>
</gene>
<dbReference type="PROSITE" id="PS50181">
    <property type="entry name" value="FBOX"/>
    <property type="match status" value="1"/>
</dbReference>
<dbReference type="Proteomes" id="UP001610563">
    <property type="component" value="Unassembled WGS sequence"/>
</dbReference>
<proteinExistence type="predicted"/>
<dbReference type="SUPFAM" id="SSF81383">
    <property type="entry name" value="F-box domain"/>
    <property type="match status" value="1"/>
</dbReference>